<comment type="caution">
    <text evidence="3">The sequence shown here is derived from an EMBL/GenBank/DDBJ whole genome shotgun (WGS) entry which is preliminary data.</text>
</comment>
<dbReference type="EMBL" id="JAPMKU010000002">
    <property type="protein sequence ID" value="MCX7467951.1"/>
    <property type="molecule type" value="Genomic_DNA"/>
</dbReference>
<dbReference type="AlphaFoldDB" id="A0A9Q4C6N4"/>
<dbReference type="InterPro" id="IPR011051">
    <property type="entry name" value="RmlC_Cupin_sf"/>
</dbReference>
<dbReference type="CDD" id="cd02209">
    <property type="entry name" value="cupin_XRE_C"/>
    <property type="match status" value="1"/>
</dbReference>
<dbReference type="Gene3D" id="1.10.260.40">
    <property type="entry name" value="lambda repressor-like DNA-binding domains"/>
    <property type="match status" value="1"/>
</dbReference>
<feature type="domain" description="HTH cro/C1-type" evidence="2">
    <location>
        <begin position="19"/>
        <end position="73"/>
    </location>
</feature>
<evidence type="ECO:0000256" key="1">
    <source>
        <dbReference type="ARBA" id="ARBA00023125"/>
    </source>
</evidence>
<dbReference type="InterPro" id="IPR013096">
    <property type="entry name" value="Cupin_2"/>
</dbReference>
<organism evidence="3 4">
    <name type="scientific">Corynebacterium pygosceleis</name>
    <dbReference type="NCBI Taxonomy" id="2800406"/>
    <lineage>
        <taxon>Bacteria</taxon>
        <taxon>Bacillati</taxon>
        <taxon>Actinomycetota</taxon>
        <taxon>Actinomycetes</taxon>
        <taxon>Mycobacteriales</taxon>
        <taxon>Corynebacteriaceae</taxon>
        <taxon>Corynebacterium</taxon>
    </lineage>
</organism>
<gene>
    <name evidence="3" type="ORF">OS129_03535</name>
</gene>
<dbReference type="PANTHER" id="PTHR46797">
    <property type="entry name" value="HTH-TYPE TRANSCRIPTIONAL REGULATOR"/>
    <property type="match status" value="1"/>
</dbReference>
<accession>A0A9Q4C6N4</accession>
<name>A0A9Q4C6N4_9CORY</name>
<dbReference type="GO" id="GO:0003677">
    <property type="term" value="F:DNA binding"/>
    <property type="evidence" value="ECO:0007669"/>
    <property type="project" value="UniProtKB-KW"/>
</dbReference>
<evidence type="ECO:0000259" key="2">
    <source>
        <dbReference type="PROSITE" id="PS50943"/>
    </source>
</evidence>
<reference evidence="3" key="1">
    <citation type="submission" date="2022-11" db="EMBL/GenBank/DDBJ databases">
        <title>Corynebacterium sp. isolated from Penguins.</title>
        <authorList>
            <person name="Sedlar K."/>
            <person name="Svec P."/>
        </authorList>
    </citation>
    <scope>NUCLEOTIDE SEQUENCE</scope>
    <source>
        <strain evidence="3">P7374</strain>
    </source>
</reference>
<keyword evidence="1" id="KW-0238">DNA-binding</keyword>
<dbReference type="SUPFAM" id="SSF51182">
    <property type="entry name" value="RmlC-like cupins"/>
    <property type="match status" value="1"/>
</dbReference>
<dbReference type="Proteomes" id="UP001071478">
    <property type="component" value="Unassembled WGS sequence"/>
</dbReference>
<sequence length="195" mass="21247">MTPTPAGTARILEELGPRLRSTREQRGLTLDAVARKTGVSTSTLSRLENGRRRPSLDLLLPLALVYRVDLDTLVGGLGTGEPRIRMRPRVIRSRVVVPLTGRTAGAHTWKIIVRPDECVPELRTHPGRAWMYVLSGRLRLIVGEDDVVLERGECAEFDTTTPHWFGGDGASGAEIITVFGPLGAAPHLRYGGAPD</sequence>
<dbReference type="RefSeq" id="WP_200254097.1">
    <property type="nucleotide sequence ID" value="NZ_JAENIQ020000001.1"/>
</dbReference>
<dbReference type="Pfam" id="PF13560">
    <property type="entry name" value="HTH_31"/>
    <property type="match status" value="1"/>
</dbReference>
<dbReference type="InterPro" id="IPR014710">
    <property type="entry name" value="RmlC-like_jellyroll"/>
</dbReference>
<dbReference type="GO" id="GO:0003700">
    <property type="term" value="F:DNA-binding transcription factor activity"/>
    <property type="evidence" value="ECO:0007669"/>
    <property type="project" value="TreeGrafter"/>
</dbReference>
<protein>
    <submittedName>
        <fullName evidence="3">XRE family transcriptional regulator</fullName>
    </submittedName>
</protein>
<dbReference type="PANTHER" id="PTHR46797:SF1">
    <property type="entry name" value="METHYLPHOSPHONATE SYNTHASE"/>
    <property type="match status" value="1"/>
</dbReference>
<dbReference type="InterPro" id="IPR001387">
    <property type="entry name" value="Cro/C1-type_HTH"/>
</dbReference>
<evidence type="ECO:0000313" key="3">
    <source>
        <dbReference type="EMBL" id="MCX7467951.1"/>
    </source>
</evidence>
<dbReference type="InterPro" id="IPR010982">
    <property type="entry name" value="Lambda_DNA-bd_dom_sf"/>
</dbReference>
<evidence type="ECO:0000313" key="4">
    <source>
        <dbReference type="Proteomes" id="UP001071478"/>
    </source>
</evidence>
<dbReference type="SMART" id="SM00530">
    <property type="entry name" value="HTH_XRE"/>
    <property type="match status" value="1"/>
</dbReference>
<dbReference type="Gene3D" id="2.60.120.10">
    <property type="entry name" value="Jelly Rolls"/>
    <property type="match status" value="1"/>
</dbReference>
<dbReference type="InterPro" id="IPR050807">
    <property type="entry name" value="TransReg_Diox_bact_type"/>
</dbReference>
<dbReference type="CDD" id="cd00093">
    <property type="entry name" value="HTH_XRE"/>
    <property type="match status" value="1"/>
</dbReference>
<dbReference type="SUPFAM" id="SSF47413">
    <property type="entry name" value="lambda repressor-like DNA-binding domains"/>
    <property type="match status" value="1"/>
</dbReference>
<dbReference type="Pfam" id="PF07883">
    <property type="entry name" value="Cupin_2"/>
    <property type="match status" value="1"/>
</dbReference>
<proteinExistence type="predicted"/>
<dbReference type="PROSITE" id="PS50943">
    <property type="entry name" value="HTH_CROC1"/>
    <property type="match status" value="1"/>
</dbReference>
<dbReference type="GO" id="GO:0005829">
    <property type="term" value="C:cytosol"/>
    <property type="evidence" value="ECO:0007669"/>
    <property type="project" value="TreeGrafter"/>
</dbReference>